<feature type="compositionally biased region" description="Polar residues" evidence="1">
    <location>
        <begin position="238"/>
        <end position="260"/>
    </location>
</feature>
<proteinExistence type="predicted"/>
<feature type="compositionally biased region" description="Polar residues" evidence="1">
    <location>
        <begin position="1"/>
        <end position="44"/>
    </location>
</feature>
<feature type="region of interest" description="Disordered" evidence="1">
    <location>
        <begin position="125"/>
        <end position="315"/>
    </location>
</feature>
<dbReference type="EMBL" id="KZ825102">
    <property type="protein sequence ID" value="PYI24385.1"/>
    <property type="molecule type" value="Genomic_DNA"/>
</dbReference>
<sequence>MYRTSTRSLASNPRNYIHTSVTTSDRSPPSQILSLTHSRSSQDMGKTPNMEDFDEALPGGNKTDWVRLEDLLLLVLKRSGLFQRAMKTPGLRQQLREELVARIHAIPVRTAYTQGILRAKRRKALRGLDSETETADSSDSESSTARRRRRRRNRRQRGERGRRRAGSVSSSSDSATDADPSDFDTPIARHRGLQKRSKRRRREESTTRRAVPVAYSSHAGIDAINTTDSDTSTTRRTGQQNRRWGRQQTPRRAGTVSCSVDSEGDAIASIQDVATTRPQTRSQKKKQQQKEEEREQQQHERQPLNNPHPRIRTSDAGREFKIVVWDSTRCLIPD</sequence>
<feature type="compositionally biased region" description="Basic residues" evidence="1">
    <location>
        <begin position="188"/>
        <end position="201"/>
    </location>
</feature>
<name>A0A2V5HIX9_ASPV1</name>
<dbReference type="AlphaFoldDB" id="A0A2V5HIX9"/>
<evidence type="ECO:0000313" key="2">
    <source>
        <dbReference type="EMBL" id="PYI24385.1"/>
    </source>
</evidence>
<accession>A0A2V5HIX9</accession>
<dbReference type="Proteomes" id="UP000249829">
    <property type="component" value="Unassembled WGS sequence"/>
</dbReference>
<feature type="compositionally biased region" description="Basic residues" evidence="1">
    <location>
        <begin position="145"/>
        <end position="165"/>
    </location>
</feature>
<feature type="region of interest" description="Disordered" evidence="1">
    <location>
        <begin position="1"/>
        <end position="56"/>
    </location>
</feature>
<evidence type="ECO:0000256" key="1">
    <source>
        <dbReference type="SAM" id="MobiDB-lite"/>
    </source>
</evidence>
<feature type="compositionally biased region" description="Low complexity" evidence="1">
    <location>
        <begin position="166"/>
        <end position="178"/>
    </location>
</feature>
<feature type="compositionally biased region" description="Acidic residues" evidence="1">
    <location>
        <begin position="130"/>
        <end position="139"/>
    </location>
</feature>
<evidence type="ECO:0000313" key="3">
    <source>
        <dbReference type="Proteomes" id="UP000249829"/>
    </source>
</evidence>
<feature type="compositionally biased region" description="Basic and acidic residues" evidence="1">
    <location>
        <begin position="288"/>
        <end position="302"/>
    </location>
</feature>
<gene>
    <name evidence="2" type="ORF">BO99DRAFT_408421</name>
</gene>
<keyword evidence="3" id="KW-1185">Reference proteome</keyword>
<organism evidence="2 3">
    <name type="scientific">Aspergillus violaceofuscus (strain CBS 115571)</name>
    <dbReference type="NCBI Taxonomy" id="1450538"/>
    <lineage>
        <taxon>Eukaryota</taxon>
        <taxon>Fungi</taxon>
        <taxon>Dikarya</taxon>
        <taxon>Ascomycota</taxon>
        <taxon>Pezizomycotina</taxon>
        <taxon>Eurotiomycetes</taxon>
        <taxon>Eurotiomycetidae</taxon>
        <taxon>Eurotiales</taxon>
        <taxon>Aspergillaceae</taxon>
        <taxon>Aspergillus</taxon>
    </lineage>
</organism>
<reference evidence="2 3" key="1">
    <citation type="submission" date="2018-02" db="EMBL/GenBank/DDBJ databases">
        <title>The genomes of Aspergillus section Nigri reveals drivers in fungal speciation.</title>
        <authorList>
            <consortium name="DOE Joint Genome Institute"/>
            <person name="Vesth T.C."/>
            <person name="Nybo J."/>
            <person name="Theobald S."/>
            <person name="Brandl J."/>
            <person name="Frisvad J.C."/>
            <person name="Nielsen K.F."/>
            <person name="Lyhne E.K."/>
            <person name="Kogle M.E."/>
            <person name="Kuo A."/>
            <person name="Riley R."/>
            <person name="Clum A."/>
            <person name="Nolan M."/>
            <person name="Lipzen A."/>
            <person name="Salamov A."/>
            <person name="Henrissat B."/>
            <person name="Wiebenga A."/>
            <person name="De vries R.P."/>
            <person name="Grigoriev I.V."/>
            <person name="Mortensen U.H."/>
            <person name="Andersen M.R."/>
            <person name="Baker S.E."/>
        </authorList>
    </citation>
    <scope>NUCLEOTIDE SEQUENCE [LARGE SCALE GENOMIC DNA]</scope>
    <source>
        <strain evidence="2 3">CBS 115571</strain>
    </source>
</reference>
<feature type="compositionally biased region" description="Low complexity" evidence="1">
    <location>
        <begin position="226"/>
        <end position="237"/>
    </location>
</feature>
<protein>
    <submittedName>
        <fullName evidence="2">Uncharacterized protein</fullName>
    </submittedName>
</protein>
<feature type="compositionally biased region" description="Polar residues" evidence="1">
    <location>
        <begin position="272"/>
        <end position="281"/>
    </location>
</feature>